<name>Q318C0_PROM9</name>
<dbReference type="GO" id="GO:0008360">
    <property type="term" value="P:regulation of cell shape"/>
    <property type="evidence" value="ECO:0007669"/>
    <property type="project" value="UniProtKB-KW"/>
</dbReference>
<dbReference type="Pfam" id="PF04085">
    <property type="entry name" value="MreC"/>
    <property type="match status" value="1"/>
</dbReference>
<reference evidence="7" key="1">
    <citation type="submission" date="2005-07" db="EMBL/GenBank/DDBJ databases">
        <title>Complete sequence of Prochlorococcus marinus str. MIT 9312.</title>
        <authorList>
            <consortium name="US DOE Joint Genome Institute"/>
            <person name="Copeland A."/>
            <person name="Lucas S."/>
            <person name="Lapidus A."/>
            <person name="Barry K."/>
            <person name="Detter J.C."/>
            <person name="Glavina T."/>
            <person name="Hammon N."/>
            <person name="Israni S."/>
            <person name="Pitluck S."/>
            <person name="Thiel J."/>
            <person name="Schmutz J."/>
            <person name="Larimer F."/>
            <person name="Land M."/>
            <person name="Kyrpides N."/>
            <person name="Lykidis A."/>
            <person name="Richardson P."/>
        </authorList>
    </citation>
    <scope>NUCLEOTIDE SEQUENCE [LARGE SCALE GENOMIC DNA]</scope>
    <source>
        <strain evidence="7">MIT 9312</strain>
    </source>
</reference>
<dbReference type="PANTHER" id="PTHR34138:SF1">
    <property type="entry name" value="CELL SHAPE-DETERMINING PROTEIN MREC"/>
    <property type="match status" value="1"/>
</dbReference>
<organism evidence="6 7">
    <name type="scientific">Prochlorococcus marinus (strain MIT 9312)</name>
    <dbReference type="NCBI Taxonomy" id="74546"/>
    <lineage>
        <taxon>Bacteria</taxon>
        <taxon>Bacillati</taxon>
        <taxon>Cyanobacteriota</taxon>
        <taxon>Cyanophyceae</taxon>
        <taxon>Synechococcales</taxon>
        <taxon>Prochlorococcaceae</taxon>
        <taxon>Prochlorococcus</taxon>
    </lineage>
</organism>
<dbReference type="STRING" id="74546.PMT9312_1714"/>
<dbReference type="InterPro" id="IPR042177">
    <property type="entry name" value="Cell/Rod_1"/>
</dbReference>
<dbReference type="HOGENOM" id="CLU_042663_4_0_3"/>
<evidence type="ECO:0000259" key="5">
    <source>
        <dbReference type="Pfam" id="PF04085"/>
    </source>
</evidence>
<evidence type="ECO:0000256" key="1">
    <source>
        <dbReference type="ARBA" id="ARBA00009369"/>
    </source>
</evidence>
<dbReference type="InterPro" id="IPR007221">
    <property type="entry name" value="MreC"/>
</dbReference>
<dbReference type="NCBIfam" id="NF010527">
    <property type="entry name" value="PRK13922.6-2"/>
    <property type="match status" value="1"/>
</dbReference>
<dbReference type="eggNOG" id="COG1792">
    <property type="taxonomic scope" value="Bacteria"/>
</dbReference>
<dbReference type="OrthoDB" id="9792313at2"/>
<evidence type="ECO:0000313" key="7">
    <source>
        <dbReference type="Proteomes" id="UP000002715"/>
    </source>
</evidence>
<evidence type="ECO:0000256" key="3">
    <source>
        <dbReference type="ARBA" id="ARBA00022960"/>
    </source>
</evidence>
<sequence length="250" mass="28136">MLDIRRISTSRWWHKKQSWFFFGVFVFLVFVRISKGSFYKDFYYFISKPFWPGQFQKEVILESIDQESLIKLNLLKKDNSRLREILSLQESTNNDNISAAVISRKTGSWWRQIILNKGSKDGVEIGSTVIGPGGLLGRVNNTSLFTSSVTLITSPESKLGVWVDRIQINGLLVGLGSDFPSLILFSKDADIKVGDFVSSSPASTLLPPNIPIGIVQSIDETFKAKKTAKISLLAKPHLIDWVQILKVNIE</sequence>
<keyword evidence="3" id="KW-0133">Cell shape</keyword>
<dbReference type="InterPro" id="IPR042175">
    <property type="entry name" value="Cell/Rod_MreC_2"/>
</dbReference>
<evidence type="ECO:0000313" key="6">
    <source>
        <dbReference type="EMBL" id="ABB50775.1"/>
    </source>
</evidence>
<comment type="similarity">
    <text evidence="1">Belongs to the MreC family.</text>
</comment>
<dbReference type="InterPro" id="IPR055342">
    <property type="entry name" value="MreC_beta-barrel_core"/>
</dbReference>
<gene>
    <name evidence="6" type="ordered locus">PMT9312_1714</name>
</gene>
<dbReference type="Proteomes" id="UP000002715">
    <property type="component" value="Chromosome"/>
</dbReference>
<dbReference type="PANTHER" id="PTHR34138">
    <property type="entry name" value="CELL SHAPE-DETERMINING PROTEIN MREC"/>
    <property type="match status" value="1"/>
</dbReference>
<evidence type="ECO:0000256" key="2">
    <source>
        <dbReference type="ARBA" id="ARBA00013855"/>
    </source>
</evidence>
<accession>Q318C0</accession>
<proteinExistence type="inferred from homology"/>
<evidence type="ECO:0000256" key="4">
    <source>
        <dbReference type="ARBA" id="ARBA00032089"/>
    </source>
</evidence>
<dbReference type="Gene3D" id="2.40.10.350">
    <property type="entry name" value="Rod shape-determining protein MreC, domain 2"/>
    <property type="match status" value="1"/>
</dbReference>
<feature type="domain" description="Rod shape-determining protein MreC beta-barrel core" evidence="5">
    <location>
        <begin position="101"/>
        <end position="246"/>
    </location>
</feature>
<dbReference type="RefSeq" id="WP_011377256.1">
    <property type="nucleotide sequence ID" value="NC_007577.1"/>
</dbReference>
<dbReference type="Gene3D" id="2.40.10.340">
    <property type="entry name" value="Rod shape-determining protein MreC, domain 1"/>
    <property type="match status" value="1"/>
</dbReference>
<protein>
    <recommendedName>
        <fullName evidence="2">Cell shape-determining protein MreC</fullName>
    </recommendedName>
    <alternativeName>
        <fullName evidence="4">Cell shape protein MreC</fullName>
    </alternativeName>
</protein>
<dbReference type="AlphaFoldDB" id="Q318C0"/>
<dbReference type="GO" id="GO:0005886">
    <property type="term" value="C:plasma membrane"/>
    <property type="evidence" value="ECO:0007669"/>
    <property type="project" value="TreeGrafter"/>
</dbReference>
<dbReference type="EMBL" id="CP000111">
    <property type="protein sequence ID" value="ABB50775.1"/>
    <property type="molecule type" value="Genomic_DNA"/>
</dbReference>
<dbReference type="KEGG" id="pmi:PMT9312_1714"/>